<accession>H3KI23</accession>
<dbReference type="SUPFAM" id="SSF101756">
    <property type="entry name" value="Hypothetical protein YgiW"/>
    <property type="match status" value="1"/>
</dbReference>
<dbReference type="InterPro" id="IPR036700">
    <property type="entry name" value="BOBF_sf"/>
</dbReference>
<dbReference type="Gene3D" id="2.40.50.200">
    <property type="entry name" value="Bacterial OB-fold"/>
    <property type="match status" value="1"/>
</dbReference>
<feature type="signal peptide" evidence="2">
    <location>
        <begin position="1"/>
        <end position="26"/>
    </location>
</feature>
<dbReference type="HOGENOM" id="CLU_118907_3_0_4"/>
<dbReference type="Pfam" id="PF04076">
    <property type="entry name" value="BOF"/>
    <property type="match status" value="1"/>
</dbReference>
<evidence type="ECO:0000256" key="1">
    <source>
        <dbReference type="ARBA" id="ARBA00022729"/>
    </source>
</evidence>
<comment type="caution">
    <text evidence="3">The sequence shown here is derived from an EMBL/GenBank/DDBJ whole genome shotgun (WGS) entry which is preliminary data.</text>
</comment>
<protein>
    <submittedName>
        <fullName evidence="3">Uncharacterized protein</fullName>
    </submittedName>
</protein>
<evidence type="ECO:0000313" key="3">
    <source>
        <dbReference type="EMBL" id="EHY30266.1"/>
    </source>
</evidence>
<dbReference type="InterPro" id="IPR005220">
    <property type="entry name" value="CarO-like"/>
</dbReference>
<dbReference type="Proteomes" id="UP000004956">
    <property type="component" value="Unassembled WGS sequence"/>
</dbReference>
<keyword evidence="4" id="KW-1185">Reference proteome</keyword>
<feature type="chain" id="PRO_5003588987" evidence="2">
    <location>
        <begin position="27"/>
        <end position="129"/>
    </location>
</feature>
<reference evidence="3 4" key="1">
    <citation type="submission" date="2011-11" db="EMBL/GenBank/DDBJ databases">
        <authorList>
            <person name="Weinstock G."/>
            <person name="Sodergren E."/>
            <person name="Clifton S."/>
            <person name="Fulton L."/>
            <person name="Fulton B."/>
            <person name="Courtney L."/>
            <person name="Fronick C."/>
            <person name="Harrison M."/>
            <person name="Strong C."/>
            <person name="Farmer C."/>
            <person name="Delahaunty K."/>
            <person name="Markovic C."/>
            <person name="Hall O."/>
            <person name="Minx P."/>
            <person name="Tomlinson C."/>
            <person name="Mitreva M."/>
            <person name="Hou S."/>
            <person name="Chen J."/>
            <person name="Wollam A."/>
            <person name="Pepin K.H."/>
            <person name="Johnson M."/>
            <person name="Bhonagiri V."/>
            <person name="Zhang X."/>
            <person name="Suruliraj S."/>
            <person name="Warren W."/>
            <person name="Chinwalla A."/>
            <person name="Mardis E.R."/>
            <person name="Wilson R.K."/>
        </authorList>
    </citation>
    <scope>NUCLEOTIDE SEQUENCE [LARGE SCALE GENOMIC DNA]</scope>
    <source>
        <strain evidence="3 4">YIT 11816</strain>
    </source>
</reference>
<dbReference type="EMBL" id="AFBQ01000369">
    <property type="protein sequence ID" value="EHY30266.1"/>
    <property type="molecule type" value="Genomic_DNA"/>
</dbReference>
<dbReference type="PATRIC" id="fig|762967.3.peg.1910"/>
<name>H3KI23_9BURK</name>
<evidence type="ECO:0000256" key="2">
    <source>
        <dbReference type="SAM" id="SignalP"/>
    </source>
</evidence>
<dbReference type="AlphaFoldDB" id="H3KI23"/>
<dbReference type="NCBIfam" id="NF033674">
    <property type="entry name" value="stress_OB_fold"/>
    <property type="match status" value="1"/>
</dbReference>
<gene>
    <name evidence="3" type="ORF">HMPREF9440_02425</name>
</gene>
<organism evidence="3 4">
    <name type="scientific">Sutterella parvirubra YIT 11816</name>
    <dbReference type="NCBI Taxonomy" id="762967"/>
    <lineage>
        <taxon>Bacteria</taxon>
        <taxon>Pseudomonadati</taxon>
        <taxon>Pseudomonadota</taxon>
        <taxon>Betaproteobacteria</taxon>
        <taxon>Burkholderiales</taxon>
        <taxon>Sutterellaceae</taxon>
        <taxon>Sutterella</taxon>
    </lineage>
</organism>
<keyword evidence="1 2" id="KW-0732">Signal</keyword>
<dbReference type="RefSeq" id="WP_008543829.1">
    <property type="nucleotide sequence ID" value="NZ_JH605018.1"/>
</dbReference>
<sequence length="129" mass="14054">MSKKMNTLLASLAAVAAMAVALPAAAAPTGFAPIQGPQGFELSGLDSIAAVKADGRDEQVVVLKGRFTKQLTKEKFEFTDAKGDTIVCELDDDRDWSMIRKDALVEIRAEIDKDFMHMKLEVESARPLE</sequence>
<proteinExistence type="predicted"/>
<dbReference type="STRING" id="762967.HMPREF9440_02425"/>
<evidence type="ECO:0000313" key="4">
    <source>
        <dbReference type="Proteomes" id="UP000004956"/>
    </source>
</evidence>